<keyword evidence="2" id="KW-0240">DNA-directed RNA polymerase</keyword>
<dbReference type="PROSITE" id="PS50044">
    <property type="entry name" value="SIGMA54_3"/>
    <property type="match status" value="1"/>
</dbReference>
<dbReference type="EMBL" id="CP042425">
    <property type="protein sequence ID" value="QEL15210.1"/>
    <property type="molecule type" value="Genomic_DNA"/>
</dbReference>
<reference evidence="12" key="1">
    <citation type="submission" date="2019-08" db="EMBL/GenBank/DDBJ databases">
        <title>Limnoglobus roseus gen. nov., sp. nov., a novel freshwater planctomycete with a giant genome from the family Gemmataceae.</title>
        <authorList>
            <person name="Kulichevskaya I.S."/>
            <person name="Naumoff D.G."/>
            <person name="Miroshnikov K."/>
            <person name="Ivanova A."/>
            <person name="Philippov D.A."/>
            <person name="Hakobyan A."/>
            <person name="Rijpstra I.C."/>
            <person name="Sinninghe Damste J.S."/>
            <person name="Liesack W."/>
            <person name="Dedysh S.N."/>
        </authorList>
    </citation>
    <scope>NUCLEOTIDE SEQUENCE [LARGE SCALE GENOMIC DNA]</scope>
    <source>
        <strain evidence="12">PX52</strain>
    </source>
</reference>
<dbReference type="GO" id="GO:0016987">
    <property type="term" value="F:sigma factor activity"/>
    <property type="evidence" value="ECO:0007669"/>
    <property type="project" value="UniProtKB-KW"/>
</dbReference>
<evidence type="ECO:0000256" key="1">
    <source>
        <dbReference type="ARBA" id="ARBA00008798"/>
    </source>
</evidence>
<dbReference type="GO" id="GO:0003677">
    <property type="term" value="F:DNA binding"/>
    <property type="evidence" value="ECO:0007669"/>
    <property type="project" value="UniProtKB-KW"/>
</dbReference>
<accession>A0A5C1A925</accession>
<keyword evidence="6" id="KW-0731">Sigma factor</keyword>
<dbReference type="PANTHER" id="PTHR32248">
    <property type="entry name" value="RNA POLYMERASE SIGMA-54 FACTOR"/>
    <property type="match status" value="1"/>
</dbReference>
<name>A0A5C1A925_9BACT</name>
<dbReference type="PROSITE" id="PS00718">
    <property type="entry name" value="SIGMA54_2"/>
    <property type="match status" value="1"/>
</dbReference>
<evidence type="ECO:0000256" key="7">
    <source>
        <dbReference type="ARBA" id="ARBA00023125"/>
    </source>
</evidence>
<dbReference type="GO" id="GO:0001216">
    <property type="term" value="F:DNA-binding transcription activator activity"/>
    <property type="evidence" value="ECO:0007669"/>
    <property type="project" value="InterPro"/>
</dbReference>
<dbReference type="AlphaFoldDB" id="A0A5C1A925"/>
<evidence type="ECO:0000256" key="6">
    <source>
        <dbReference type="ARBA" id="ARBA00023082"/>
    </source>
</evidence>
<dbReference type="Gene3D" id="1.10.10.1330">
    <property type="entry name" value="RNA polymerase sigma-54 factor, core-binding domain"/>
    <property type="match status" value="1"/>
</dbReference>
<dbReference type="InterPro" id="IPR007046">
    <property type="entry name" value="RNA_pol_sigma_54_core-bd"/>
</dbReference>
<organism evidence="11 12">
    <name type="scientific">Limnoglobus roseus</name>
    <dbReference type="NCBI Taxonomy" id="2598579"/>
    <lineage>
        <taxon>Bacteria</taxon>
        <taxon>Pseudomonadati</taxon>
        <taxon>Planctomycetota</taxon>
        <taxon>Planctomycetia</taxon>
        <taxon>Gemmatales</taxon>
        <taxon>Gemmataceae</taxon>
        <taxon>Limnoglobus</taxon>
    </lineage>
</organism>
<dbReference type="InterPro" id="IPR007634">
    <property type="entry name" value="RNA_pol_sigma_54_DNA-bd"/>
</dbReference>
<evidence type="ECO:0000259" key="9">
    <source>
        <dbReference type="Pfam" id="PF04552"/>
    </source>
</evidence>
<keyword evidence="7" id="KW-0238">DNA-binding</keyword>
<protein>
    <submittedName>
        <fullName evidence="11">RNA polymerase sigma-54 factor</fullName>
    </submittedName>
</protein>
<keyword evidence="3" id="KW-0808">Transferase</keyword>
<dbReference type="InterPro" id="IPR000394">
    <property type="entry name" value="RNA_pol_sigma_54"/>
</dbReference>
<dbReference type="PRINTS" id="PR00045">
    <property type="entry name" value="SIGMA54FCT"/>
</dbReference>
<dbReference type="GO" id="GO:0000428">
    <property type="term" value="C:DNA-directed RNA polymerase complex"/>
    <property type="evidence" value="ECO:0007669"/>
    <property type="project" value="UniProtKB-KW"/>
</dbReference>
<keyword evidence="5" id="KW-0805">Transcription regulation</keyword>
<proteinExistence type="inferred from homology"/>
<evidence type="ECO:0000313" key="11">
    <source>
        <dbReference type="EMBL" id="QEL15210.1"/>
    </source>
</evidence>
<evidence type="ECO:0000256" key="3">
    <source>
        <dbReference type="ARBA" id="ARBA00022679"/>
    </source>
</evidence>
<keyword evidence="8" id="KW-0804">Transcription</keyword>
<dbReference type="GO" id="GO:0016779">
    <property type="term" value="F:nucleotidyltransferase activity"/>
    <property type="evidence" value="ECO:0007669"/>
    <property type="project" value="UniProtKB-KW"/>
</dbReference>
<dbReference type="KEGG" id="lrs:PX52LOC_02125"/>
<dbReference type="GO" id="GO:0006352">
    <property type="term" value="P:DNA-templated transcription initiation"/>
    <property type="evidence" value="ECO:0007669"/>
    <property type="project" value="InterPro"/>
</dbReference>
<dbReference type="NCBIfam" id="TIGR02395">
    <property type="entry name" value="rpoN_sigma"/>
    <property type="match status" value="1"/>
</dbReference>
<feature type="domain" description="RNA polymerase sigma factor 54 core-binding" evidence="10">
    <location>
        <begin position="122"/>
        <end position="326"/>
    </location>
</feature>
<dbReference type="Pfam" id="PF00309">
    <property type="entry name" value="Sigma54_AID"/>
    <property type="match status" value="1"/>
</dbReference>
<keyword evidence="4" id="KW-0548">Nucleotidyltransferase</keyword>
<evidence type="ECO:0000256" key="5">
    <source>
        <dbReference type="ARBA" id="ARBA00023015"/>
    </source>
</evidence>
<comment type="similarity">
    <text evidence="1">Belongs to the sigma-54 factor family.</text>
</comment>
<evidence type="ECO:0000313" key="12">
    <source>
        <dbReference type="Proteomes" id="UP000324974"/>
    </source>
</evidence>
<dbReference type="PIRSF" id="PIRSF000774">
    <property type="entry name" value="RpoN"/>
    <property type="match status" value="1"/>
</dbReference>
<dbReference type="Pfam" id="PF04552">
    <property type="entry name" value="Sigma54_DBD"/>
    <property type="match status" value="1"/>
</dbReference>
<evidence type="ECO:0000256" key="4">
    <source>
        <dbReference type="ARBA" id="ARBA00022695"/>
    </source>
</evidence>
<sequence>MSGMNMGMGMRQDMRQGLHLAPRMIQSMEVLQLSVMQLQEKLTNELQENPFLEVKEKHTTTEAAPAEGDFNADAPLKHDETGDIEFARMDEINRDWGDHFNEDHRPSRSLRDELGDKKLEAMQNVADTPQSLQEHLAEQLGYLDLTHDQTELAEFLISHLDENGYLLNHDPDRRTPIAISFEELASTFEVVYHRPVTVADVEEALGVIHKLEPAGVGARDTKECLLLQVDDDIEHSDLVAAIIQHHLEDVAHNRLPAIQRRTGSDLDTIKEAIDELKRLDPRPGARFHSEGTQFVVPDAVVSWTDEGEFDIKLTKDWTPNVRVSSKFADQLKNKEIDPKVREELIKKYRMANWLVEAIEQRRNTLTKVTREIMSYQRAFLEKGPDHIQPLKMEQIAEKVGVHVTTVSRAVDDKWVQTPRGVFPLRRFFGGGTKNAQTGVDVAWETIKQKLQEIIAAEDKAKPLSDEEIVEKFKAFGLTVARRTVTKYREAMSIPSSRQRKDWAATAG</sequence>
<dbReference type="Pfam" id="PF04963">
    <property type="entry name" value="Sigma54_CBD"/>
    <property type="match status" value="1"/>
</dbReference>
<evidence type="ECO:0000256" key="8">
    <source>
        <dbReference type="ARBA" id="ARBA00023163"/>
    </source>
</evidence>
<dbReference type="RefSeq" id="WP_246173685.1">
    <property type="nucleotide sequence ID" value="NZ_CP042425.1"/>
</dbReference>
<dbReference type="Proteomes" id="UP000324974">
    <property type="component" value="Chromosome"/>
</dbReference>
<dbReference type="PANTHER" id="PTHR32248:SF4">
    <property type="entry name" value="RNA POLYMERASE SIGMA-54 FACTOR"/>
    <property type="match status" value="1"/>
</dbReference>
<keyword evidence="12" id="KW-1185">Reference proteome</keyword>
<feature type="domain" description="RNA polymerase sigma factor 54 DNA-binding" evidence="9">
    <location>
        <begin position="343"/>
        <end position="500"/>
    </location>
</feature>
<dbReference type="Gene3D" id="1.10.10.60">
    <property type="entry name" value="Homeodomain-like"/>
    <property type="match status" value="1"/>
</dbReference>
<dbReference type="InterPro" id="IPR038709">
    <property type="entry name" value="RpoN_core-bd_sf"/>
</dbReference>
<gene>
    <name evidence="11" type="primary">rpoN</name>
    <name evidence="11" type="ORF">PX52LOC_02125</name>
</gene>
<evidence type="ECO:0000256" key="2">
    <source>
        <dbReference type="ARBA" id="ARBA00022478"/>
    </source>
</evidence>
<evidence type="ECO:0000259" key="10">
    <source>
        <dbReference type="Pfam" id="PF04963"/>
    </source>
</evidence>